<dbReference type="Proteomes" id="UP001433071">
    <property type="component" value="Unassembled WGS sequence"/>
</dbReference>
<comment type="caution">
    <text evidence="1">The sequence shown here is derived from an EMBL/GenBank/DDBJ whole genome shotgun (WGS) entry which is preliminary data.</text>
</comment>
<dbReference type="EMBL" id="JAMYQB010000035">
    <property type="protein sequence ID" value="MER9408134.1"/>
    <property type="molecule type" value="Genomic_DNA"/>
</dbReference>
<dbReference type="RefSeq" id="WP_155921670.1">
    <property type="nucleotide sequence ID" value="NZ_JAMYQB010000035.1"/>
</dbReference>
<protein>
    <recommendedName>
        <fullName evidence="3">DUF305 domain-containing protein</fullName>
    </recommendedName>
</protein>
<evidence type="ECO:0000313" key="2">
    <source>
        <dbReference type="Proteomes" id="UP001433071"/>
    </source>
</evidence>
<organism evidence="1 2">
    <name type="scientific">Mesorhizobium caraganae</name>
    <dbReference type="NCBI Taxonomy" id="483206"/>
    <lineage>
        <taxon>Bacteria</taxon>
        <taxon>Pseudomonadati</taxon>
        <taxon>Pseudomonadota</taxon>
        <taxon>Alphaproteobacteria</taxon>
        <taxon>Hyphomicrobiales</taxon>
        <taxon>Phyllobacteriaceae</taxon>
        <taxon>Mesorhizobium</taxon>
    </lineage>
</organism>
<reference evidence="1 2" key="1">
    <citation type="journal article" date="2024" name="Proc. Natl. Acad. Sci. U.S.A.">
        <title>The evolutionary genomics of adaptation to stress in wild rhizobium bacteria.</title>
        <authorList>
            <person name="Kehlet-Delgado H."/>
            <person name="Montoya A.P."/>
            <person name="Jensen K.T."/>
            <person name="Wendlandt C.E."/>
            <person name="Dexheimer C."/>
            <person name="Roberts M."/>
            <person name="Torres Martinez L."/>
            <person name="Friesen M.L."/>
            <person name="Griffitts J.S."/>
            <person name="Porter S.S."/>
        </authorList>
    </citation>
    <scope>NUCLEOTIDE SEQUENCE [LARGE SCALE GENOMIC DNA]</scope>
    <source>
        <strain evidence="1 2">M0641</strain>
    </source>
</reference>
<proteinExistence type="predicted"/>
<name>A0ABV1Z898_9HYPH</name>
<evidence type="ECO:0000313" key="1">
    <source>
        <dbReference type="EMBL" id="MER9408134.1"/>
    </source>
</evidence>
<accession>A0ABV1Z898</accession>
<keyword evidence="2" id="KW-1185">Reference proteome</keyword>
<sequence length="70" mass="7837">MAQLFESAPMSASFQMIVDHYETAVSLQERIVTRARQVGLATKSDDEFLEHLNAALERVRQTLAGADQRS</sequence>
<gene>
    <name evidence="1" type="ORF">NKI36_29435</name>
</gene>
<evidence type="ECO:0008006" key="3">
    <source>
        <dbReference type="Google" id="ProtNLM"/>
    </source>
</evidence>